<feature type="region of interest" description="Disordered" evidence="1">
    <location>
        <begin position="1"/>
        <end position="29"/>
    </location>
</feature>
<proteinExistence type="predicted"/>
<accession>A0A3M2SMW4</accession>
<feature type="compositionally biased region" description="Basic and acidic residues" evidence="1">
    <location>
        <begin position="14"/>
        <end position="29"/>
    </location>
</feature>
<protein>
    <submittedName>
        <fullName evidence="2">Uncharacterized protein</fullName>
    </submittedName>
</protein>
<evidence type="ECO:0000256" key="1">
    <source>
        <dbReference type="SAM" id="MobiDB-lite"/>
    </source>
</evidence>
<dbReference type="Proteomes" id="UP000277212">
    <property type="component" value="Unassembled WGS sequence"/>
</dbReference>
<evidence type="ECO:0000313" key="2">
    <source>
        <dbReference type="EMBL" id="RMJ18869.1"/>
    </source>
</evidence>
<gene>
    <name evidence="2" type="ORF">CDV36_001442</name>
</gene>
<comment type="caution">
    <text evidence="2">The sequence shown here is derived from an EMBL/GenBank/DDBJ whole genome shotgun (WGS) entry which is preliminary data.</text>
</comment>
<keyword evidence="3" id="KW-1185">Reference proteome</keyword>
<name>A0A3M2SMW4_9HYPO</name>
<sequence length="76" mass="8355">MDFIKDAVNNVKGQKAEGQKEEKKGETQDYLDKGVAFASSKAGFNISPDNQEKATDFARGAYEKQTGKKVDPKISQ</sequence>
<dbReference type="EMBL" id="NKUJ01000014">
    <property type="protein sequence ID" value="RMJ18869.1"/>
    <property type="molecule type" value="Genomic_DNA"/>
</dbReference>
<reference evidence="2 3" key="1">
    <citation type="submission" date="2017-06" db="EMBL/GenBank/DDBJ databases">
        <title>Comparative genomic analysis of Ambrosia Fusariam Clade fungi.</title>
        <authorList>
            <person name="Stajich J.E."/>
            <person name="Carrillo J."/>
            <person name="Kijimoto T."/>
            <person name="Eskalen A."/>
            <person name="O'Donnell K."/>
            <person name="Kasson M."/>
        </authorList>
    </citation>
    <scope>NUCLEOTIDE SEQUENCE [LARGE SCALE GENOMIC DNA]</scope>
    <source>
        <strain evidence="2">UCR3666</strain>
    </source>
</reference>
<dbReference type="OrthoDB" id="3050608at2759"/>
<organism evidence="2 3">
    <name type="scientific">Fusarium kuroshium</name>
    <dbReference type="NCBI Taxonomy" id="2010991"/>
    <lineage>
        <taxon>Eukaryota</taxon>
        <taxon>Fungi</taxon>
        <taxon>Dikarya</taxon>
        <taxon>Ascomycota</taxon>
        <taxon>Pezizomycotina</taxon>
        <taxon>Sordariomycetes</taxon>
        <taxon>Hypocreomycetidae</taxon>
        <taxon>Hypocreales</taxon>
        <taxon>Nectriaceae</taxon>
        <taxon>Fusarium</taxon>
        <taxon>Fusarium solani species complex</taxon>
    </lineage>
</organism>
<evidence type="ECO:0000313" key="3">
    <source>
        <dbReference type="Proteomes" id="UP000277212"/>
    </source>
</evidence>
<dbReference type="AlphaFoldDB" id="A0A3M2SMW4"/>